<feature type="transmembrane region" description="Helical" evidence="6">
    <location>
        <begin position="35"/>
        <end position="58"/>
    </location>
</feature>
<dbReference type="InterPro" id="IPR007168">
    <property type="entry name" value="Phageshock_PspC_N"/>
</dbReference>
<dbReference type="OrthoDB" id="166770at2"/>
<evidence type="ECO:0000313" key="9">
    <source>
        <dbReference type="Proteomes" id="UP000050417"/>
    </source>
</evidence>
<evidence type="ECO:0000256" key="4">
    <source>
        <dbReference type="ARBA" id="ARBA00022989"/>
    </source>
</evidence>
<evidence type="ECO:0000256" key="1">
    <source>
        <dbReference type="ARBA" id="ARBA00004162"/>
    </source>
</evidence>
<keyword evidence="9" id="KW-1185">Reference proteome</keyword>
<evidence type="ECO:0000313" key="8">
    <source>
        <dbReference type="EMBL" id="KPL79360.1"/>
    </source>
</evidence>
<evidence type="ECO:0000256" key="2">
    <source>
        <dbReference type="ARBA" id="ARBA00022475"/>
    </source>
</evidence>
<proteinExistence type="predicted"/>
<evidence type="ECO:0000256" key="6">
    <source>
        <dbReference type="SAM" id="Phobius"/>
    </source>
</evidence>
<protein>
    <submittedName>
        <fullName evidence="8">Phage-shock protein</fullName>
    </submittedName>
</protein>
<keyword evidence="3 6" id="KW-0812">Transmembrane</keyword>
<dbReference type="InterPro" id="IPR052027">
    <property type="entry name" value="PspC"/>
</dbReference>
<keyword evidence="2" id="KW-1003">Cell membrane</keyword>
<dbReference type="STRING" id="1134406.ADN00_03220"/>
<accession>A0A0P6XVM8</accession>
<evidence type="ECO:0000256" key="5">
    <source>
        <dbReference type="ARBA" id="ARBA00023136"/>
    </source>
</evidence>
<gene>
    <name evidence="8" type="ORF">ADN00_03220</name>
</gene>
<dbReference type="Proteomes" id="UP000050417">
    <property type="component" value="Unassembled WGS sequence"/>
</dbReference>
<organism evidence="8 9">
    <name type="scientific">Ornatilinea apprima</name>
    <dbReference type="NCBI Taxonomy" id="1134406"/>
    <lineage>
        <taxon>Bacteria</taxon>
        <taxon>Bacillati</taxon>
        <taxon>Chloroflexota</taxon>
        <taxon>Anaerolineae</taxon>
        <taxon>Anaerolineales</taxon>
        <taxon>Anaerolineaceae</taxon>
        <taxon>Ornatilinea</taxon>
    </lineage>
</organism>
<comment type="subcellular location">
    <subcellularLocation>
        <location evidence="1">Cell membrane</location>
        <topology evidence="1">Single-pass membrane protein</topology>
    </subcellularLocation>
</comment>
<comment type="caution">
    <text evidence="8">The sequence shown here is derived from an EMBL/GenBank/DDBJ whole genome shotgun (WGS) entry which is preliminary data.</text>
</comment>
<dbReference type="PANTHER" id="PTHR33885:SF3">
    <property type="entry name" value="PHAGE SHOCK PROTEIN C"/>
    <property type="match status" value="1"/>
</dbReference>
<reference evidence="8 9" key="1">
    <citation type="submission" date="2015-07" db="EMBL/GenBank/DDBJ databases">
        <title>Genome sequence of Ornatilinea apprima DSM 23815.</title>
        <authorList>
            <person name="Hemp J."/>
            <person name="Ward L.M."/>
            <person name="Pace L.A."/>
            <person name="Fischer W.W."/>
        </authorList>
    </citation>
    <scope>NUCLEOTIDE SEQUENCE [LARGE SCALE GENOMIC DNA]</scope>
    <source>
        <strain evidence="8 9">P3M-1</strain>
    </source>
</reference>
<dbReference type="RefSeq" id="WP_075061531.1">
    <property type="nucleotide sequence ID" value="NZ_LGCL01000014.1"/>
</dbReference>
<dbReference type="AlphaFoldDB" id="A0A0P6XVM8"/>
<keyword evidence="4 6" id="KW-1133">Transmembrane helix</keyword>
<name>A0A0P6XVM8_9CHLR</name>
<feature type="domain" description="Phage shock protein PspC N-terminal" evidence="7">
    <location>
        <begin position="4"/>
        <end position="61"/>
    </location>
</feature>
<dbReference type="PATRIC" id="fig|1134406.4.peg.2055"/>
<keyword evidence="5 6" id="KW-0472">Membrane</keyword>
<evidence type="ECO:0000256" key="3">
    <source>
        <dbReference type="ARBA" id="ARBA00022692"/>
    </source>
</evidence>
<sequence length="81" mass="8954">MEKKRLYRSQKERMIAGVCGGLADYFDIDPTLVRLLFVLLFFLGGNGVLIYLIMLILVPSETLPASQAVVDAPAADQPNQQ</sequence>
<evidence type="ECO:0000259" key="7">
    <source>
        <dbReference type="Pfam" id="PF04024"/>
    </source>
</evidence>
<dbReference type="EMBL" id="LGCL01000014">
    <property type="protein sequence ID" value="KPL79360.1"/>
    <property type="molecule type" value="Genomic_DNA"/>
</dbReference>
<dbReference type="Pfam" id="PF04024">
    <property type="entry name" value="PspC"/>
    <property type="match status" value="1"/>
</dbReference>
<dbReference type="GO" id="GO:0005886">
    <property type="term" value="C:plasma membrane"/>
    <property type="evidence" value="ECO:0007669"/>
    <property type="project" value="UniProtKB-SubCell"/>
</dbReference>
<dbReference type="PANTHER" id="PTHR33885">
    <property type="entry name" value="PHAGE SHOCK PROTEIN C"/>
    <property type="match status" value="1"/>
</dbReference>